<dbReference type="EMBL" id="KZ857382">
    <property type="protein sequence ID" value="RDX55303.1"/>
    <property type="molecule type" value="Genomic_DNA"/>
</dbReference>
<feature type="compositionally biased region" description="Basic and acidic residues" evidence="1">
    <location>
        <begin position="51"/>
        <end position="60"/>
    </location>
</feature>
<feature type="region of interest" description="Disordered" evidence="1">
    <location>
        <begin position="34"/>
        <end position="66"/>
    </location>
</feature>
<name>A0A371DRX2_9APHY</name>
<dbReference type="Proteomes" id="UP000256964">
    <property type="component" value="Unassembled WGS sequence"/>
</dbReference>
<protein>
    <submittedName>
        <fullName evidence="2">Uncharacterized protein</fullName>
    </submittedName>
</protein>
<evidence type="ECO:0000256" key="1">
    <source>
        <dbReference type="SAM" id="MobiDB-lite"/>
    </source>
</evidence>
<accession>A0A371DRX2</accession>
<evidence type="ECO:0000313" key="3">
    <source>
        <dbReference type="Proteomes" id="UP000256964"/>
    </source>
</evidence>
<keyword evidence="3" id="KW-1185">Reference proteome</keyword>
<gene>
    <name evidence="2" type="ORF">OH76DRAFT_731034</name>
</gene>
<sequence>MGVYILPRIVSAASPISVSKHALASHVPSAGRRAAAVPCQQRQTAQSCPSGRHEEADASHKMARSVSPPDIQRMLGHGRIHRSTAKVGLARHPRFILLHQRFEKQWPRAYDASRMLQRPQLAGGRSRRSGTETRRDIFAEYIRCLKVHISGRNT</sequence>
<feature type="compositionally biased region" description="Polar residues" evidence="1">
    <location>
        <begin position="40"/>
        <end position="49"/>
    </location>
</feature>
<evidence type="ECO:0000313" key="2">
    <source>
        <dbReference type="EMBL" id="RDX55303.1"/>
    </source>
</evidence>
<organism evidence="2 3">
    <name type="scientific">Lentinus brumalis</name>
    <dbReference type="NCBI Taxonomy" id="2498619"/>
    <lineage>
        <taxon>Eukaryota</taxon>
        <taxon>Fungi</taxon>
        <taxon>Dikarya</taxon>
        <taxon>Basidiomycota</taxon>
        <taxon>Agaricomycotina</taxon>
        <taxon>Agaricomycetes</taxon>
        <taxon>Polyporales</taxon>
        <taxon>Polyporaceae</taxon>
        <taxon>Lentinus</taxon>
    </lineage>
</organism>
<proteinExistence type="predicted"/>
<dbReference type="AlphaFoldDB" id="A0A371DRX2"/>
<reference evidence="2 3" key="1">
    <citation type="journal article" date="2018" name="Biotechnol. Biofuels">
        <title>Integrative visual omics of the white-rot fungus Polyporus brumalis exposes the biotechnological potential of its oxidative enzymes for delignifying raw plant biomass.</title>
        <authorList>
            <person name="Miyauchi S."/>
            <person name="Rancon A."/>
            <person name="Drula E."/>
            <person name="Hage H."/>
            <person name="Chaduli D."/>
            <person name="Favel A."/>
            <person name="Grisel S."/>
            <person name="Henrissat B."/>
            <person name="Herpoel-Gimbert I."/>
            <person name="Ruiz-Duenas F.J."/>
            <person name="Chevret D."/>
            <person name="Hainaut M."/>
            <person name="Lin J."/>
            <person name="Wang M."/>
            <person name="Pangilinan J."/>
            <person name="Lipzen A."/>
            <person name="Lesage-Meessen L."/>
            <person name="Navarro D."/>
            <person name="Riley R."/>
            <person name="Grigoriev I.V."/>
            <person name="Zhou S."/>
            <person name="Raouche S."/>
            <person name="Rosso M.N."/>
        </authorList>
    </citation>
    <scope>NUCLEOTIDE SEQUENCE [LARGE SCALE GENOMIC DNA]</scope>
    <source>
        <strain evidence="2 3">BRFM 1820</strain>
    </source>
</reference>